<protein>
    <recommendedName>
        <fullName evidence="1">SERTA domain-containing protein</fullName>
    </recommendedName>
</protein>
<dbReference type="InterPro" id="IPR052262">
    <property type="entry name" value="E2F-SERTA_domain_protein"/>
</dbReference>
<dbReference type="Proteomes" id="UP000694892">
    <property type="component" value="Chromosome 8L"/>
</dbReference>
<dbReference type="Pfam" id="PF06031">
    <property type="entry name" value="SERTA"/>
    <property type="match status" value="1"/>
</dbReference>
<evidence type="ECO:0000259" key="1">
    <source>
        <dbReference type="PROSITE" id="PS51053"/>
    </source>
</evidence>
<dbReference type="PANTHER" id="PTHR16277">
    <property type="entry name" value="CELL DIVISION CYCLE ASSOCIATED PROTEIN 4/SERTA DOMAIN-CONTAINING PROTEIN 2"/>
    <property type="match status" value="1"/>
</dbReference>
<feature type="domain" description="SERTA" evidence="1">
    <location>
        <begin position="33"/>
        <end position="80"/>
    </location>
</feature>
<evidence type="ECO:0000313" key="2">
    <source>
        <dbReference type="EMBL" id="OCT68014.1"/>
    </source>
</evidence>
<dbReference type="InterPro" id="IPR009263">
    <property type="entry name" value="SERTA_dom"/>
</dbReference>
<evidence type="ECO:0000313" key="3">
    <source>
        <dbReference type="Proteomes" id="UP000694892"/>
    </source>
</evidence>
<dbReference type="AlphaFoldDB" id="A0A974H7S2"/>
<dbReference type="PANTHER" id="PTHR16277:SF12">
    <property type="entry name" value="SERTA DOMAIN-CONTAINING PROTEIN 1"/>
    <property type="match status" value="1"/>
</dbReference>
<dbReference type="GO" id="GO:0005634">
    <property type="term" value="C:nucleus"/>
    <property type="evidence" value="ECO:0007669"/>
    <property type="project" value="TreeGrafter"/>
</dbReference>
<accession>A0A974H7S2</accession>
<dbReference type="EMBL" id="CM004480">
    <property type="protein sequence ID" value="OCT68014.1"/>
    <property type="molecule type" value="Genomic_DNA"/>
</dbReference>
<dbReference type="PROSITE" id="PS51053">
    <property type="entry name" value="SERTA"/>
    <property type="match status" value="1"/>
</dbReference>
<gene>
    <name evidence="2" type="ORF">XELAEV_18039310mg</name>
</gene>
<name>A0A974H7S2_XENLA</name>
<sequence length="264" mass="29054">MLAKGIKRKYSEVDGGMGSNPDPVLERECCSIPAIQSHCLMNISLVKLHRSLRHVEPDLRHFVLVANTLRRLQGNLQVEQCAPDMWKTSEECTRSALVVPESKKPALENTEDPLSSMDASLYSSISTILEDLNNFEGLSSSPLPQIEDDQLCAPKANPVSGSAEDMVKLASSSSLLSSSPYLLGENLGDNLEDIFEDIDTSMYDSDPWASSNLLNFKTFSNVDDIEDKNGESTVLALSEWDYLMDVFGESQELLATSAVSLRTQ</sequence>
<reference evidence="3" key="1">
    <citation type="journal article" date="2016" name="Nature">
        <title>Genome evolution in the allotetraploid frog Xenopus laevis.</title>
        <authorList>
            <person name="Session A.M."/>
            <person name="Uno Y."/>
            <person name="Kwon T."/>
            <person name="Chapman J.A."/>
            <person name="Toyoda A."/>
            <person name="Takahashi S."/>
            <person name="Fukui A."/>
            <person name="Hikosaka A."/>
            <person name="Suzuki A."/>
            <person name="Kondo M."/>
            <person name="van Heeringen S.J."/>
            <person name="Quigley I."/>
            <person name="Heinz S."/>
            <person name="Ogino H."/>
            <person name="Ochi H."/>
            <person name="Hellsten U."/>
            <person name="Lyons J.B."/>
            <person name="Simakov O."/>
            <person name="Putnam N."/>
            <person name="Stites J."/>
            <person name="Kuroki Y."/>
            <person name="Tanaka T."/>
            <person name="Michiue T."/>
            <person name="Watanabe M."/>
            <person name="Bogdanovic O."/>
            <person name="Lister R."/>
            <person name="Georgiou G."/>
            <person name="Paranjpe S.S."/>
            <person name="van Kruijsbergen I."/>
            <person name="Shu S."/>
            <person name="Carlson J."/>
            <person name="Kinoshita T."/>
            <person name="Ohta Y."/>
            <person name="Mawaribuchi S."/>
            <person name="Jenkins J."/>
            <person name="Grimwood J."/>
            <person name="Schmutz J."/>
            <person name="Mitros T."/>
            <person name="Mozaffari S.V."/>
            <person name="Suzuki Y."/>
            <person name="Haramoto Y."/>
            <person name="Yamamoto T.S."/>
            <person name="Takagi C."/>
            <person name="Heald R."/>
            <person name="Miller K."/>
            <person name="Haudenschild C."/>
            <person name="Kitzman J."/>
            <person name="Nakayama T."/>
            <person name="Izutsu Y."/>
            <person name="Robert J."/>
            <person name="Fortriede J."/>
            <person name="Burns K."/>
            <person name="Lotay V."/>
            <person name="Karimi K."/>
            <person name="Yasuoka Y."/>
            <person name="Dichmann D.S."/>
            <person name="Flajnik M.F."/>
            <person name="Houston D.W."/>
            <person name="Shendure J."/>
            <person name="DuPasquier L."/>
            <person name="Vize P.D."/>
            <person name="Zorn A.M."/>
            <person name="Ito M."/>
            <person name="Marcotte E.M."/>
            <person name="Wallingford J.B."/>
            <person name="Ito Y."/>
            <person name="Asashima M."/>
            <person name="Ueno N."/>
            <person name="Matsuda Y."/>
            <person name="Veenstra G.J."/>
            <person name="Fujiyama A."/>
            <person name="Harland R.M."/>
            <person name="Taira M."/>
            <person name="Rokhsar D.S."/>
        </authorList>
    </citation>
    <scope>NUCLEOTIDE SEQUENCE [LARGE SCALE GENOMIC DNA]</scope>
    <source>
        <strain evidence="3">J</strain>
    </source>
</reference>
<organism evidence="2 3">
    <name type="scientific">Xenopus laevis</name>
    <name type="common">African clawed frog</name>
    <dbReference type="NCBI Taxonomy" id="8355"/>
    <lineage>
        <taxon>Eukaryota</taxon>
        <taxon>Metazoa</taxon>
        <taxon>Chordata</taxon>
        <taxon>Craniata</taxon>
        <taxon>Vertebrata</taxon>
        <taxon>Euteleostomi</taxon>
        <taxon>Amphibia</taxon>
        <taxon>Batrachia</taxon>
        <taxon>Anura</taxon>
        <taxon>Pipoidea</taxon>
        <taxon>Pipidae</taxon>
        <taxon>Xenopodinae</taxon>
        <taxon>Xenopus</taxon>
        <taxon>Xenopus</taxon>
    </lineage>
</organism>
<proteinExistence type="predicted"/>